<dbReference type="PANTHER" id="PTHR12147">
    <property type="entry name" value="METALLOPEPTIDASE M28 FAMILY MEMBER"/>
    <property type="match status" value="1"/>
</dbReference>
<dbReference type="RefSeq" id="XP_067488584.1">
    <property type="nucleotide sequence ID" value="XM_067637027.1"/>
</dbReference>
<feature type="signal peptide" evidence="11">
    <location>
        <begin position="1"/>
        <end position="18"/>
    </location>
</feature>
<protein>
    <recommendedName>
        <fullName evidence="11">Peptide hydrolase</fullName>
        <ecNumber evidence="11">3.4.-.-</ecNumber>
    </recommendedName>
</protein>
<evidence type="ECO:0000256" key="5">
    <source>
        <dbReference type="ARBA" id="ARBA00022723"/>
    </source>
</evidence>
<evidence type="ECO:0000256" key="11">
    <source>
        <dbReference type="RuleBase" id="RU361240"/>
    </source>
</evidence>
<evidence type="ECO:0000256" key="6">
    <source>
        <dbReference type="ARBA" id="ARBA00022729"/>
    </source>
</evidence>
<dbReference type="OrthoDB" id="2214at2759"/>
<accession>A0A436ZVT4</accession>
<dbReference type="STRING" id="97331.A0A436ZVT4"/>
<evidence type="ECO:0000256" key="10">
    <source>
        <dbReference type="ARBA" id="ARBA00043962"/>
    </source>
</evidence>
<dbReference type="GO" id="GO:0004177">
    <property type="term" value="F:aminopeptidase activity"/>
    <property type="evidence" value="ECO:0007669"/>
    <property type="project" value="UniProtKB-KW"/>
</dbReference>
<dbReference type="Proteomes" id="UP000283090">
    <property type="component" value="Unassembled WGS sequence"/>
</dbReference>
<evidence type="ECO:0000256" key="1">
    <source>
        <dbReference type="ARBA" id="ARBA00001947"/>
    </source>
</evidence>
<dbReference type="FunFam" id="3.40.630.10:FF:000042">
    <property type="entry name" value="Peptide hydrolase"/>
    <property type="match status" value="1"/>
</dbReference>
<evidence type="ECO:0000313" key="14">
    <source>
        <dbReference type="Proteomes" id="UP000283090"/>
    </source>
</evidence>
<dbReference type="InterPro" id="IPR007484">
    <property type="entry name" value="Peptidase_M28"/>
</dbReference>
<feature type="chain" id="PRO_5018813285" description="Peptide hydrolase" evidence="11">
    <location>
        <begin position="19"/>
        <end position="394"/>
    </location>
</feature>
<dbReference type="EMBL" id="SAEB01000009">
    <property type="protein sequence ID" value="RVD83040.1"/>
    <property type="molecule type" value="Genomic_DNA"/>
</dbReference>
<keyword evidence="8 11" id="KW-0862">Zinc</keyword>
<keyword evidence="14" id="KW-1185">Reference proteome</keyword>
<dbReference type="GO" id="GO:0046872">
    <property type="term" value="F:metal ion binding"/>
    <property type="evidence" value="ECO:0007669"/>
    <property type="project" value="UniProtKB-KW"/>
</dbReference>
<reference evidence="13 14" key="1">
    <citation type="submission" date="2019-01" db="EMBL/GenBank/DDBJ databases">
        <title>Intercellular communication is required for trap formation in the nematode-trapping fungus Duddingtonia flagrans.</title>
        <authorList>
            <person name="Youssar L."/>
            <person name="Wernet V."/>
            <person name="Hensel N."/>
            <person name="Hildebrandt H.-G."/>
            <person name="Fischer R."/>
        </authorList>
    </citation>
    <scope>NUCLEOTIDE SEQUENCE [LARGE SCALE GENOMIC DNA]</scope>
    <source>
        <strain evidence="13 14">CBS H-5679</strain>
    </source>
</reference>
<name>A0A436ZVT4_ARTFL</name>
<comment type="subunit">
    <text evidence="2">Monomer.</text>
</comment>
<comment type="cofactor">
    <cofactor evidence="1">
        <name>Zn(2+)</name>
        <dbReference type="ChEBI" id="CHEBI:29105"/>
    </cofactor>
</comment>
<comment type="similarity">
    <text evidence="10">Belongs to the peptidase M28 family. M28E subfamily.</text>
</comment>
<dbReference type="AlphaFoldDB" id="A0A436ZVT4"/>
<evidence type="ECO:0000256" key="9">
    <source>
        <dbReference type="ARBA" id="ARBA00023157"/>
    </source>
</evidence>
<evidence type="ECO:0000259" key="12">
    <source>
        <dbReference type="Pfam" id="PF04389"/>
    </source>
</evidence>
<dbReference type="VEuPathDB" id="FungiDB:DFL_007443"/>
<keyword evidence="7 11" id="KW-0378">Hydrolase</keyword>
<keyword evidence="5 11" id="KW-0479">Metal-binding</keyword>
<dbReference type="Gene3D" id="3.40.630.10">
    <property type="entry name" value="Zn peptidases"/>
    <property type="match status" value="1"/>
</dbReference>
<keyword evidence="6 11" id="KW-0732">Signal</keyword>
<evidence type="ECO:0000256" key="8">
    <source>
        <dbReference type="ARBA" id="ARBA00022833"/>
    </source>
</evidence>
<comment type="caution">
    <text evidence="13">The sequence shown here is derived from an EMBL/GenBank/DDBJ whole genome shotgun (WGS) entry which is preliminary data.</text>
</comment>
<organism evidence="13 14">
    <name type="scientific">Arthrobotrys flagrans</name>
    <name type="common">Nematode-trapping fungus</name>
    <name type="synonym">Trichothecium flagrans</name>
    <dbReference type="NCBI Taxonomy" id="97331"/>
    <lineage>
        <taxon>Eukaryota</taxon>
        <taxon>Fungi</taxon>
        <taxon>Dikarya</taxon>
        <taxon>Ascomycota</taxon>
        <taxon>Pezizomycotina</taxon>
        <taxon>Orbiliomycetes</taxon>
        <taxon>Orbiliales</taxon>
        <taxon>Orbiliaceae</taxon>
        <taxon>Arthrobotrys</taxon>
    </lineage>
</organism>
<proteinExistence type="inferred from homology"/>
<dbReference type="GO" id="GO:0008235">
    <property type="term" value="F:metalloexopeptidase activity"/>
    <property type="evidence" value="ECO:0007669"/>
    <property type="project" value="InterPro"/>
</dbReference>
<evidence type="ECO:0000313" key="13">
    <source>
        <dbReference type="EMBL" id="RVD83040.1"/>
    </source>
</evidence>
<dbReference type="InterPro" id="IPR045175">
    <property type="entry name" value="M28_fam"/>
</dbReference>
<dbReference type="GO" id="GO:0006508">
    <property type="term" value="P:proteolysis"/>
    <property type="evidence" value="ECO:0007669"/>
    <property type="project" value="UniProtKB-KW"/>
</dbReference>
<evidence type="ECO:0000256" key="4">
    <source>
        <dbReference type="ARBA" id="ARBA00022670"/>
    </source>
</evidence>
<keyword evidence="9" id="KW-1015">Disulfide bond</keyword>
<evidence type="ECO:0000256" key="7">
    <source>
        <dbReference type="ARBA" id="ARBA00022801"/>
    </source>
</evidence>
<dbReference type="SUPFAM" id="SSF53187">
    <property type="entry name" value="Zn-dependent exopeptidases"/>
    <property type="match status" value="1"/>
</dbReference>
<dbReference type="EC" id="3.4.-.-" evidence="11"/>
<keyword evidence="3" id="KW-0031">Aminopeptidase</keyword>
<evidence type="ECO:0000256" key="3">
    <source>
        <dbReference type="ARBA" id="ARBA00022438"/>
    </source>
</evidence>
<dbReference type="GeneID" id="93589754"/>
<feature type="domain" description="Peptidase M28" evidence="12">
    <location>
        <begin position="164"/>
        <end position="370"/>
    </location>
</feature>
<evidence type="ECO:0000256" key="2">
    <source>
        <dbReference type="ARBA" id="ARBA00011245"/>
    </source>
</evidence>
<sequence length="394" mass="42626">MKFALAFSALAASTAVTALYIPEPKIKEPVYTIELAPGETKLVTESEKWELLGQGKHFIDITDYQHIDSRRVQVSAVAFPTSVTHQDVVKPLISKLSANNIQSTLQKYTSFNNRYYKSATGKEAAEWLLQQVQGVILNAGTGNSTRVAASVKPFVHPNWGQTSVIATIPGQSANTIVVGSHLDSINLRNPTSGRAPGADDNGSGSMTILETFRALLSDPQVAAGQAPNTIEFHWYAAEEAGLLGSQAIFAAYKKEGRQVKAMLNQDMTGYVKGTLDANQPEALGVVTDNVDKNLTAFIKKVIAAYCAIPSVDTRCGYACSDHASANRNGYPSSFVIESAMEYSSELIHSTGDTIETVSAEHMLEHAKMSLGFAYELGYAEEKIPCVYTPMTHLH</sequence>
<gene>
    <name evidence="13" type="ORF">DFL_007443</name>
</gene>
<keyword evidence="4 11" id="KW-0645">Protease</keyword>
<dbReference type="Pfam" id="PF04389">
    <property type="entry name" value="Peptidase_M28"/>
    <property type="match status" value="1"/>
</dbReference>
<dbReference type="PANTHER" id="PTHR12147:SF56">
    <property type="entry name" value="AMINOPEPTIDASE YDR415C-RELATED"/>
    <property type="match status" value="1"/>
</dbReference>
<dbReference type="CDD" id="cd03879">
    <property type="entry name" value="M28_AAP"/>
    <property type="match status" value="1"/>
</dbReference>